<keyword evidence="8" id="KW-1185">Reference proteome</keyword>
<dbReference type="PANTHER" id="PTHR23351:SF24">
    <property type="entry name" value="ACTIVATING TRANSCRIPTION FACTOR 3-RELATED"/>
    <property type="match status" value="1"/>
</dbReference>
<feature type="coiled-coil region" evidence="4">
    <location>
        <begin position="132"/>
        <end position="166"/>
    </location>
</feature>
<dbReference type="GO" id="GO:0003677">
    <property type="term" value="F:DNA binding"/>
    <property type="evidence" value="ECO:0007669"/>
    <property type="project" value="UniProtKB-KW"/>
</dbReference>
<dbReference type="CDD" id="cd14686">
    <property type="entry name" value="bZIP"/>
    <property type="match status" value="1"/>
</dbReference>
<comment type="caution">
    <text evidence="7">The sequence shown here is derived from an EMBL/GenBank/DDBJ whole genome shotgun (WGS) entry which is preliminary data.</text>
</comment>
<evidence type="ECO:0000256" key="2">
    <source>
        <dbReference type="ARBA" id="ARBA00023125"/>
    </source>
</evidence>
<accession>A0ABD0LSW9</accession>
<dbReference type="Proteomes" id="UP001519460">
    <property type="component" value="Unassembled WGS sequence"/>
</dbReference>
<reference evidence="7 8" key="1">
    <citation type="journal article" date="2023" name="Sci. Data">
        <title>Genome assembly of the Korean intertidal mud-creeper Batillaria attramentaria.</title>
        <authorList>
            <person name="Patra A.K."/>
            <person name="Ho P.T."/>
            <person name="Jun S."/>
            <person name="Lee S.J."/>
            <person name="Kim Y."/>
            <person name="Won Y.J."/>
        </authorList>
    </citation>
    <scope>NUCLEOTIDE SEQUENCE [LARGE SCALE GENOMIC DNA]</scope>
    <source>
        <strain evidence="7">Wonlab-2016</strain>
    </source>
</reference>
<keyword evidence="4" id="KW-0175">Coiled coil</keyword>
<keyword evidence="1" id="KW-0805">Transcription regulation</keyword>
<feature type="region of interest" description="Disordered" evidence="5">
    <location>
        <begin position="1"/>
        <end position="21"/>
    </location>
</feature>
<proteinExistence type="predicted"/>
<gene>
    <name evidence="7" type="ORF">BaRGS_00005919</name>
</gene>
<evidence type="ECO:0000256" key="1">
    <source>
        <dbReference type="ARBA" id="ARBA00023015"/>
    </source>
</evidence>
<dbReference type="Gene3D" id="1.20.5.170">
    <property type="match status" value="1"/>
</dbReference>
<feature type="domain" description="BZIP" evidence="6">
    <location>
        <begin position="101"/>
        <end position="163"/>
    </location>
</feature>
<keyword evidence="2" id="KW-0238">DNA-binding</keyword>
<dbReference type="EMBL" id="JACVVK020000024">
    <property type="protein sequence ID" value="KAK7502669.1"/>
    <property type="molecule type" value="Genomic_DNA"/>
</dbReference>
<dbReference type="PROSITE" id="PS50217">
    <property type="entry name" value="BZIP"/>
    <property type="match status" value="1"/>
</dbReference>
<evidence type="ECO:0000256" key="3">
    <source>
        <dbReference type="ARBA" id="ARBA00023163"/>
    </source>
</evidence>
<keyword evidence="3" id="KW-0804">Transcription</keyword>
<dbReference type="SUPFAM" id="SSF57959">
    <property type="entry name" value="Leucine zipper domain"/>
    <property type="match status" value="1"/>
</dbReference>
<evidence type="ECO:0000313" key="7">
    <source>
        <dbReference type="EMBL" id="KAK7502669.1"/>
    </source>
</evidence>
<evidence type="ECO:0000259" key="6">
    <source>
        <dbReference type="PROSITE" id="PS50217"/>
    </source>
</evidence>
<dbReference type="PANTHER" id="PTHR23351">
    <property type="entry name" value="FOS TRANSCRIPTION FACTOR-RELATED"/>
    <property type="match status" value="1"/>
</dbReference>
<feature type="compositionally biased region" description="Basic and acidic residues" evidence="5">
    <location>
        <begin position="97"/>
        <end position="112"/>
    </location>
</feature>
<dbReference type="InterPro" id="IPR004827">
    <property type="entry name" value="bZIP"/>
</dbReference>
<evidence type="ECO:0000256" key="5">
    <source>
        <dbReference type="SAM" id="MobiDB-lite"/>
    </source>
</evidence>
<dbReference type="SMART" id="SM00338">
    <property type="entry name" value="BRLZ"/>
    <property type="match status" value="1"/>
</dbReference>
<protein>
    <recommendedName>
        <fullName evidence="6">BZIP domain-containing protein</fullName>
    </recommendedName>
</protein>
<dbReference type="InterPro" id="IPR000837">
    <property type="entry name" value="AP-1"/>
</dbReference>
<dbReference type="Pfam" id="PF00170">
    <property type="entry name" value="bZIP_1"/>
    <property type="match status" value="1"/>
</dbReference>
<name>A0ABD0LSW9_9CAEN</name>
<evidence type="ECO:0000256" key="4">
    <source>
        <dbReference type="SAM" id="Coils"/>
    </source>
</evidence>
<organism evidence="7 8">
    <name type="scientific">Batillaria attramentaria</name>
    <dbReference type="NCBI Taxonomy" id="370345"/>
    <lineage>
        <taxon>Eukaryota</taxon>
        <taxon>Metazoa</taxon>
        <taxon>Spiralia</taxon>
        <taxon>Lophotrochozoa</taxon>
        <taxon>Mollusca</taxon>
        <taxon>Gastropoda</taxon>
        <taxon>Caenogastropoda</taxon>
        <taxon>Sorbeoconcha</taxon>
        <taxon>Cerithioidea</taxon>
        <taxon>Batillariidae</taxon>
        <taxon>Batillaria</taxon>
    </lineage>
</organism>
<dbReference type="PROSITE" id="PS00036">
    <property type="entry name" value="BZIP_BASIC"/>
    <property type="match status" value="1"/>
</dbReference>
<sequence>MPTQRAQRKIQEQGASTRGALTVKTEPREYDLHPCDTQSTQRLEAQVTQTLHPDSTMAPVQPESRQLLKQRIIQKRRARGEEEIEVRFQKPVKHELSPEEIERRERRKEQNRRAARKCRQKKKLLQVDVANFSQMHEQNQLLEEEIATLKREKAELEKALHDHVTSGRCQQVKTELHDSACSPCPPYIPPSSTSSPQTLLTSSPMPVTSLPLPMTSQEPTSFDHRQYLQDIGPIEPSETFMDLGNLVAEELRAAPTAPPEPQCGGFDALKVLDDLTPVSSMCLAQLLSPISPAADRHSVSSVSSEWSTISDQSRGFCPEGYGDPASHQRLSELGMRDGQMEEQSLYQGIPLRQPFSLCVEDEVDDSDDVFGEFTETLPCEDMFRQYCA</sequence>
<dbReference type="InterPro" id="IPR046347">
    <property type="entry name" value="bZIP_sf"/>
</dbReference>
<feature type="region of interest" description="Disordered" evidence="5">
    <location>
        <begin position="97"/>
        <end position="117"/>
    </location>
</feature>
<dbReference type="AlphaFoldDB" id="A0ABD0LSW9"/>
<evidence type="ECO:0000313" key="8">
    <source>
        <dbReference type="Proteomes" id="UP001519460"/>
    </source>
</evidence>